<dbReference type="AlphaFoldDB" id="A0A8J1XVI9"/>
<accession>A0A8J1XVI9</accession>
<protein>
    <recommendedName>
        <fullName evidence="1">Copper transport protein</fullName>
    </recommendedName>
</protein>
<evidence type="ECO:0000313" key="2">
    <source>
        <dbReference type="EMBL" id="CAH1787105.1"/>
    </source>
</evidence>
<reference evidence="2" key="1">
    <citation type="submission" date="2022-03" db="EMBL/GenBank/DDBJ databases">
        <authorList>
            <person name="Martin C."/>
        </authorList>
    </citation>
    <scope>NUCLEOTIDE SEQUENCE</scope>
</reference>
<keyword evidence="1" id="KW-0812">Transmembrane</keyword>
<feature type="transmembrane region" description="Helical" evidence="1">
    <location>
        <begin position="106"/>
        <end position="125"/>
    </location>
</feature>
<keyword evidence="1" id="KW-0813">Transport</keyword>
<keyword evidence="1" id="KW-0406">Ion transport</keyword>
<dbReference type="InterPro" id="IPR007274">
    <property type="entry name" value="Cop_transporter"/>
</dbReference>
<organism evidence="2 3">
    <name type="scientific">Owenia fusiformis</name>
    <name type="common">Polychaete worm</name>
    <dbReference type="NCBI Taxonomy" id="6347"/>
    <lineage>
        <taxon>Eukaryota</taxon>
        <taxon>Metazoa</taxon>
        <taxon>Spiralia</taxon>
        <taxon>Lophotrochozoa</taxon>
        <taxon>Annelida</taxon>
        <taxon>Polychaeta</taxon>
        <taxon>Sedentaria</taxon>
        <taxon>Canalipalpata</taxon>
        <taxon>Sabellida</taxon>
        <taxon>Oweniida</taxon>
        <taxon>Oweniidae</taxon>
        <taxon>Owenia</taxon>
    </lineage>
</organism>
<dbReference type="OrthoDB" id="161814at2759"/>
<feature type="transmembrane region" description="Helical" evidence="1">
    <location>
        <begin position="20"/>
        <end position="41"/>
    </location>
</feature>
<name>A0A8J1XVI9_OWEFU</name>
<evidence type="ECO:0000256" key="1">
    <source>
        <dbReference type="RuleBase" id="RU367022"/>
    </source>
</evidence>
<dbReference type="GO" id="GO:0016020">
    <property type="term" value="C:membrane"/>
    <property type="evidence" value="ECO:0007669"/>
    <property type="project" value="UniProtKB-SubCell"/>
</dbReference>
<proteinExistence type="inferred from homology"/>
<dbReference type="GO" id="GO:0005375">
    <property type="term" value="F:copper ion transmembrane transporter activity"/>
    <property type="evidence" value="ECO:0007669"/>
    <property type="project" value="UniProtKB-UniRule"/>
</dbReference>
<gene>
    <name evidence="2" type="ORF">OFUS_LOCUS12873</name>
</gene>
<dbReference type="PANTHER" id="PTHR12483:SF115">
    <property type="entry name" value="COPPER TRANSPORT PROTEIN"/>
    <property type="match status" value="1"/>
</dbReference>
<dbReference type="Proteomes" id="UP000749559">
    <property type="component" value="Unassembled WGS sequence"/>
</dbReference>
<keyword evidence="3" id="KW-1185">Reference proteome</keyword>
<dbReference type="EMBL" id="CAIIXF020000006">
    <property type="protein sequence ID" value="CAH1787105.1"/>
    <property type="molecule type" value="Genomic_DNA"/>
</dbReference>
<comment type="similarity">
    <text evidence="1">Belongs to the copper transporter (Ctr) (TC 1.A.56) family. SLC31A subfamily.</text>
</comment>
<dbReference type="Pfam" id="PF04145">
    <property type="entry name" value="Ctr"/>
    <property type="match status" value="1"/>
</dbReference>
<comment type="subcellular location">
    <subcellularLocation>
        <location evidence="1">Membrane</location>
        <topology evidence="1">Multi-pass membrane protein</topology>
    </subcellularLocation>
</comment>
<keyword evidence="1" id="KW-0186">Copper</keyword>
<sequence>MNFHIGHEETVLFSFWKITTLGDLIGSSIGIFFLAVLYEGLKALRKYLLRNGTNSHPKKRAERSTRNATRSLQQPTLFSLDHILQTLLHIIQITLSYFLMLIFMTYNVWLCIVVTLGAGAGYFVFGLKRGVVDDKNEHCNQWDEQPMNPRNN</sequence>
<comment type="caution">
    <text evidence="2">The sequence shown here is derived from an EMBL/GenBank/DDBJ whole genome shotgun (WGS) entry which is preliminary data.</text>
</comment>
<evidence type="ECO:0000313" key="3">
    <source>
        <dbReference type="Proteomes" id="UP000749559"/>
    </source>
</evidence>
<keyword evidence="1" id="KW-0187">Copper transport</keyword>
<keyword evidence="1" id="KW-0472">Membrane</keyword>
<dbReference type="PANTHER" id="PTHR12483">
    <property type="entry name" value="SOLUTE CARRIER FAMILY 31 COPPER TRANSPORTERS"/>
    <property type="match status" value="1"/>
</dbReference>
<keyword evidence="1" id="KW-1133">Transmembrane helix</keyword>